<evidence type="ECO:0000256" key="1">
    <source>
        <dbReference type="ARBA" id="ARBA00004211"/>
    </source>
</evidence>
<keyword evidence="8 10" id="KW-0472">Membrane</keyword>
<evidence type="ECO:0008006" key="12">
    <source>
        <dbReference type="Google" id="ProtNLM"/>
    </source>
</evidence>
<dbReference type="EMBL" id="CDMZ01002276">
    <property type="protein sequence ID" value="CEM41628.1"/>
    <property type="molecule type" value="Genomic_DNA"/>
</dbReference>
<evidence type="ECO:0000313" key="11">
    <source>
        <dbReference type="EMBL" id="CEM41628.1"/>
    </source>
</evidence>
<feature type="transmembrane region" description="Helical" evidence="10">
    <location>
        <begin position="479"/>
        <end position="498"/>
    </location>
</feature>
<name>A0A0G4HCT2_9ALVE</name>
<evidence type="ECO:0000256" key="5">
    <source>
        <dbReference type="ARBA" id="ARBA00022927"/>
    </source>
</evidence>
<proteinExistence type="inferred from homology"/>
<dbReference type="AlphaFoldDB" id="A0A0G4HCT2"/>
<dbReference type="GO" id="GO:0006890">
    <property type="term" value="P:retrograde vesicle-mediated transport, Golgi to endoplasmic reticulum"/>
    <property type="evidence" value="ECO:0007669"/>
    <property type="project" value="TreeGrafter"/>
</dbReference>
<reference evidence="11" key="1">
    <citation type="submission" date="2014-11" db="EMBL/GenBank/DDBJ databases">
        <authorList>
            <person name="Otto D Thomas"/>
            <person name="Naeem Raeece"/>
        </authorList>
    </citation>
    <scope>NUCLEOTIDE SEQUENCE</scope>
</reference>
<evidence type="ECO:0000256" key="9">
    <source>
        <dbReference type="SAM" id="MobiDB-lite"/>
    </source>
</evidence>
<feature type="compositionally biased region" description="Polar residues" evidence="9">
    <location>
        <begin position="319"/>
        <end position="333"/>
    </location>
</feature>
<keyword evidence="7" id="KW-0175">Coiled coil</keyword>
<evidence type="ECO:0000256" key="10">
    <source>
        <dbReference type="SAM" id="Phobius"/>
    </source>
</evidence>
<evidence type="ECO:0000256" key="2">
    <source>
        <dbReference type="ARBA" id="ARBA00009063"/>
    </source>
</evidence>
<keyword evidence="4 10" id="KW-0812">Transmembrane</keyword>
<dbReference type="GO" id="GO:0005783">
    <property type="term" value="C:endoplasmic reticulum"/>
    <property type="evidence" value="ECO:0007669"/>
    <property type="project" value="TreeGrafter"/>
</dbReference>
<comment type="subcellular location">
    <subcellularLocation>
        <location evidence="1">Membrane</location>
        <topology evidence="1">Single-pass type IV membrane protein</topology>
    </subcellularLocation>
</comment>
<dbReference type="GO" id="GO:0031201">
    <property type="term" value="C:SNARE complex"/>
    <property type="evidence" value="ECO:0007669"/>
    <property type="project" value="TreeGrafter"/>
</dbReference>
<protein>
    <recommendedName>
        <fullName evidence="12">t-SNARE coiled-coil homology domain-containing protein</fullName>
    </recommendedName>
</protein>
<evidence type="ECO:0000256" key="6">
    <source>
        <dbReference type="ARBA" id="ARBA00022989"/>
    </source>
</evidence>
<gene>
    <name evidence="11" type="ORF">Cvel_26150</name>
</gene>
<dbReference type="Gene3D" id="1.20.5.110">
    <property type="match status" value="1"/>
</dbReference>
<comment type="similarity">
    <text evidence="2">Belongs to the syntaxin family.</text>
</comment>
<organism evidence="11">
    <name type="scientific">Chromera velia CCMP2878</name>
    <dbReference type="NCBI Taxonomy" id="1169474"/>
    <lineage>
        <taxon>Eukaryota</taxon>
        <taxon>Sar</taxon>
        <taxon>Alveolata</taxon>
        <taxon>Colpodellida</taxon>
        <taxon>Chromeraceae</taxon>
        <taxon>Chromera</taxon>
    </lineage>
</organism>
<evidence type="ECO:0000256" key="8">
    <source>
        <dbReference type="ARBA" id="ARBA00023136"/>
    </source>
</evidence>
<evidence type="ECO:0000256" key="7">
    <source>
        <dbReference type="ARBA" id="ARBA00023054"/>
    </source>
</evidence>
<evidence type="ECO:0000256" key="4">
    <source>
        <dbReference type="ARBA" id="ARBA00022692"/>
    </source>
</evidence>
<dbReference type="PANTHER" id="PTHR15959">
    <property type="entry name" value="SYNTAXIN-18"/>
    <property type="match status" value="1"/>
</dbReference>
<dbReference type="GO" id="GO:0015031">
    <property type="term" value="P:protein transport"/>
    <property type="evidence" value="ECO:0007669"/>
    <property type="project" value="UniProtKB-KW"/>
</dbReference>
<sequence>MPEANESPFGCSDVTPVFQDLCRDKAAFPNVDPPSLPASRFMGASSRLANSLRNVQQLIERNPASSWIPRDNTIEAAKSLVHEVDAEIRSLEGAVSDLSGLVFPSVCFRDPSSVGNLEGKALNLSGGGADLRALSVSLPPLLPGSVLLKRGRAPEVRGNNDDAETGEKLERKLGLQTGVAASLLRHRAQILSHLWAQLKEVAETLRSRELMLLEERKEAERYFTGPPYDGPPLFVQSVAAGVGEEASSSGTAGAREGGKVLRVPASLIFGSSQSAELPPLLFLPSGSPAPTDVQLPPSGFRKHRKRIRALAESGRHQRGSANDEATPSPNSIRQAVRRSGTEEGNSGRAGQPSDFVLPPSDTSPQPQQARRRINKTRTANGASPEFSGAPVADAFPGGGMETETAMLMANIETDILAVRATQRQVQEISGLLETFSHRVTEQAEIADRVLDHAEQATELVVEAGKQLVQARERTGSYRLHMMLFFIGGGLFLLLVDWLKS</sequence>
<evidence type="ECO:0000256" key="3">
    <source>
        <dbReference type="ARBA" id="ARBA00022448"/>
    </source>
</evidence>
<dbReference type="VEuPathDB" id="CryptoDB:Cvel_26150"/>
<dbReference type="PANTHER" id="PTHR15959:SF0">
    <property type="entry name" value="SYNTAXIN-18"/>
    <property type="match status" value="1"/>
</dbReference>
<accession>A0A0G4HCT2</accession>
<feature type="region of interest" description="Disordered" evidence="9">
    <location>
        <begin position="311"/>
        <end position="393"/>
    </location>
</feature>
<keyword evidence="6 10" id="KW-1133">Transmembrane helix</keyword>
<keyword evidence="5" id="KW-0653">Protein transport</keyword>
<keyword evidence="3" id="KW-0813">Transport</keyword>